<name>A0A0H5BYP9_CYBJN</name>
<feature type="region of interest" description="Disordered" evidence="2">
    <location>
        <begin position="63"/>
        <end position="142"/>
    </location>
</feature>
<reference evidence="4" key="1">
    <citation type="submission" date="2014-12" db="EMBL/GenBank/DDBJ databases">
        <authorList>
            <person name="Jaenicke S."/>
        </authorList>
    </citation>
    <scope>NUCLEOTIDE SEQUENCE [LARGE SCALE GENOMIC DNA]</scope>
    <source>
        <strain evidence="4">CBS1600</strain>
    </source>
</reference>
<feature type="domain" description="TRIP4/RQT4 C2HC5-type zinc finger" evidence="3">
    <location>
        <begin position="168"/>
        <end position="218"/>
    </location>
</feature>
<dbReference type="OrthoDB" id="338816at2759"/>
<dbReference type="STRING" id="983966.A0A0H5BYP9"/>
<feature type="compositionally biased region" description="Basic and acidic residues" evidence="2">
    <location>
        <begin position="67"/>
        <end position="85"/>
    </location>
</feature>
<accession>A0A1E4S8Q1</accession>
<dbReference type="EMBL" id="CDQK01000001">
    <property type="protein sequence ID" value="CEP20620.1"/>
    <property type="molecule type" value="Genomic_DNA"/>
</dbReference>
<dbReference type="EMBL" id="KV453925">
    <property type="protein sequence ID" value="ODV75917.1"/>
    <property type="molecule type" value="Genomic_DNA"/>
</dbReference>
<reference evidence="6" key="2">
    <citation type="journal article" date="2015" name="J. Biotechnol.">
        <title>The structure of the Cyberlindnera jadinii genome and its relation to Candida utilis analyzed by the occurrence of single nucleotide polymorphisms.</title>
        <authorList>
            <person name="Rupp O."/>
            <person name="Brinkrolf K."/>
            <person name="Buerth C."/>
            <person name="Kunigo M."/>
            <person name="Schneider J."/>
            <person name="Jaenicke S."/>
            <person name="Goesmann A."/>
            <person name="Puehler A."/>
            <person name="Jaeger K.-E."/>
            <person name="Ernst J.F."/>
        </authorList>
    </citation>
    <scope>NUCLEOTIDE SEQUENCE [LARGE SCALE GENOMIC DNA]</scope>
    <source>
        <strain evidence="6">ATCC 18201 / CBS 1600 / BCRC 20928 / JCM 3617 / NBRC 0987 / NRRL Y-1542</strain>
    </source>
</reference>
<evidence type="ECO:0000313" key="4">
    <source>
        <dbReference type="EMBL" id="CEP20620.1"/>
    </source>
</evidence>
<dbReference type="Proteomes" id="UP000094389">
    <property type="component" value="Unassembled WGS sequence"/>
</dbReference>
<organism evidence="4 6">
    <name type="scientific">Cyberlindnera jadinii (strain ATCC 18201 / CBS 1600 / BCRC 20928 / JCM 3617 / NBRC 0987 / NRRL Y-1542)</name>
    <name type="common">Torula yeast</name>
    <name type="synonym">Candida utilis</name>
    <dbReference type="NCBI Taxonomy" id="983966"/>
    <lineage>
        <taxon>Eukaryota</taxon>
        <taxon>Fungi</taxon>
        <taxon>Dikarya</taxon>
        <taxon>Ascomycota</taxon>
        <taxon>Saccharomycotina</taxon>
        <taxon>Saccharomycetes</taxon>
        <taxon>Phaffomycetales</taxon>
        <taxon>Phaffomycetaceae</taxon>
        <taxon>Cyberlindnera</taxon>
    </lineage>
</organism>
<dbReference type="GO" id="GO:0045893">
    <property type="term" value="P:positive regulation of DNA-templated transcription"/>
    <property type="evidence" value="ECO:0007669"/>
    <property type="project" value="TreeGrafter"/>
</dbReference>
<sequence length="496" mass="56157">MASKDELVKELGEMLPLDEESLVQIVDNALKLPSIGAINEYWLGLLGESPAALEFMTKFNSQGATEKAVEKPKHSQTPPRREQRPKQQVAANVWSPNVSAPGNAQKTQPRLTNKASSTTTSQLLDKKPASRGKTNARKEKERKVDNLKDLEAVLNQLETESSKDMYSACGCMATRHPLFEVVPNCLNCGKIICVKEGLRPCSFCGKELISADEKAKIIQLLESERSQLETSETGMKHNSGDKKKKPTVTLHSGAGVNLWKQQDALFKKLDEQKAQRDLEQKRKVEEAQQVKQQDKELQFYAHQRDMDEDLMKAKSNLENLLNFQANSAERTRIIDQASDYELPTGSNLNMWSSSVEKALQLKKQQRQLRKQEKRENELKGRGKKVMNITIGKDGKATMREVQSTEVIDSEDEEEQEQIDQLEKEIAKTKASKAEDDFKTVWDFQKDQDKWEKPVYVGHGEPAAMDNFEIPSNKWGRVQSTVDNNNDEEIDQLVTVI</sequence>
<dbReference type="GO" id="GO:0008270">
    <property type="term" value="F:zinc ion binding"/>
    <property type="evidence" value="ECO:0007669"/>
    <property type="project" value="InterPro"/>
</dbReference>
<reference evidence="5 7" key="3">
    <citation type="journal article" date="2016" name="Proc. Natl. Acad. Sci. U.S.A.">
        <title>Comparative genomics of biotechnologically important yeasts.</title>
        <authorList>
            <person name="Riley R."/>
            <person name="Haridas S."/>
            <person name="Wolfe K.H."/>
            <person name="Lopes M.R."/>
            <person name="Hittinger C.T."/>
            <person name="Goeker M."/>
            <person name="Salamov A.A."/>
            <person name="Wisecaver J.H."/>
            <person name="Long T.M."/>
            <person name="Calvey C.H."/>
            <person name="Aerts A.L."/>
            <person name="Barry K.W."/>
            <person name="Choi C."/>
            <person name="Clum A."/>
            <person name="Coughlan A.Y."/>
            <person name="Deshpande S."/>
            <person name="Douglass A.P."/>
            <person name="Hanson S.J."/>
            <person name="Klenk H.-P."/>
            <person name="LaButti K.M."/>
            <person name="Lapidus A."/>
            <person name="Lindquist E.A."/>
            <person name="Lipzen A.M."/>
            <person name="Meier-Kolthoff J.P."/>
            <person name="Ohm R.A."/>
            <person name="Otillar R.P."/>
            <person name="Pangilinan J.L."/>
            <person name="Peng Y."/>
            <person name="Rokas A."/>
            <person name="Rosa C.A."/>
            <person name="Scheuner C."/>
            <person name="Sibirny A.A."/>
            <person name="Slot J.C."/>
            <person name="Stielow J.B."/>
            <person name="Sun H."/>
            <person name="Kurtzman C.P."/>
            <person name="Blackwell M."/>
            <person name="Grigoriev I.V."/>
            <person name="Jeffries T.W."/>
        </authorList>
    </citation>
    <scope>NUCLEOTIDE SEQUENCE [LARGE SCALE GENOMIC DNA]</scope>
    <source>
        <strain evidence="7">ATCC 18201 / CBS 1600 / BCRC 20928 / JCM 3617 / NBRC 0987 / NRRL Y-1542</strain>
        <strain evidence="5">NRRL Y-1542</strain>
    </source>
</reference>
<dbReference type="OMA" id="MWASPQE"/>
<protein>
    <submittedName>
        <fullName evidence="5">Zf-C2HC5-domain-containing protein</fullName>
    </submittedName>
</protein>
<evidence type="ECO:0000313" key="6">
    <source>
        <dbReference type="Proteomes" id="UP000038830"/>
    </source>
</evidence>
<dbReference type="AlphaFoldDB" id="A0A0H5BYP9"/>
<dbReference type="Pfam" id="PF06221">
    <property type="entry name" value="zf-C2HC5"/>
    <property type="match status" value="1"/>
</dbReference>
<evidence type="ECO:0000256" key="2">
    <source>
        <dbReference type="SAM" id="MobiDB-lite"/>
    </source>
</evidence>
<gene>
    <name evidence="4" type="ORF">BN1211_0528</name>
    <name evidence="5" type="ORF">CYBJADRAFT_165294</name>
</gene>
<dbReference type="PANTHER" id="PTHR12963:SF4">
    <property type="entry name" value="ACTIVATING SIGNAL COINTEGRATOR 1"/>
    <property type="match status" value="1"/>
</dbReference>
<dbReference type="Proteomes" id="UP000038830">
    <property type="component" value="Unassembled WGS sequence"/>
</dbReference>
<accession>A0A0H5BYP9</accession>
<dbReference type="InterPro" id="IPR009349">
    <property type="entry name" value="TRIP4/RQT4_C2HC5_Znf"/>
</dbReference>
<keyword evidence="7" id="KW-1185">Reference proteome</keyword>
<feature type="compositionally biased region" description="Polar residues" evidence="2">
    <location>
        <begin position="94"/>
        <end position="123"/>
    </location>
</feature>
<feature type="region of interest" description="Disordered" evidence="2">
    <location>
        <begin position="227"/>
        <end position="247"/>
    </location>
</feature>
<proteinExistence type="predicted"/>
<dbReference type="GO" id="GO:0005634">
    <property type="term" value="C:nucleus"/>
    <property type="evidence" value="ECO:0007669"/>
    <property type="project" value="InterPro"/>
</dbReference>
<evidence type="ECO:0000256" key="1">
    <source>
        <dbReference type="SAM" id="Coils"/>
    </source>
</evidence>
<evidence type="ECO:0000313" key="5">
    <source>
        <dbReference type="EMBL" id="ODV75917.1"/>
    </source>
</evidence>
<dbReference type="PANTHER" id="PTHR12963">
    <property type="entry name" value="THYROID RECEPTOR INTERACTING PROTEIN RELATED"/>
    <property type="match status" value="1"/>
</dbReference>
<feature type="coiled-coil region" evidence="1">
    <location>
        <begin position="355"/>
        <end position="431"/>
    </location>
</feature>
<evidence type="ECO:0000259" key="3">
    <source>
        <dbReference type="Pfam" id="PF06221"/>
    </source>
</evidence>
<dbReference type="InterPro" id="IPR039128">
    <property type="entry name" value="TRIP4-like"/>
</dbReference>
<evidence type="ECO:0000313" key="7">
    <source>
        <dbReference type="Proteomes" id="UP000094389"/>
    </source>
</evidence>
<keyword evidence="1" id="KW-0175">Coiled coil</keyword>
<dbReference type="GO" id="GO:0180022">
    <property type="term" value="C:RQC-trigger complex"/>
    <property type="evidence" value="ECO:0007669"/>
    <property type="project" value="InterPro"/>
</dbReference>
<dbReference type="GO" id="GO:0072344">
    <property type="term" value="P:rescue of stalled ribosome"/>
    <property type="evidence" value="ECO:0007669"/>
    <property type="project" value="InterPro"/>
</dbReference>